<dbReference type="Proteomes" id="UP000503540">
    <property type="component" value="Chromosome"/>
</dbReference>
<dbReference type="GO" id="GO:0003700">
    <property type="term" value="F:DNA-binding transcription factor activity"/>
    <property type="evidence" value="ECO:0007669"/>
    <property type="project" value="InterPro"/>
</dbReference>
<accession>A0A6G9YF08</accession>
<dbReference type="InterPro" id="IPR036390">
    <property type="entry name" value="WH_DNA-bd_sf"/>
</dbReference>
<dbReference type="InterPro" id="IPR000835">
    <property type="entry name" value="HTH_MarR-typ"/>
</dbReference>
<dbReference type="GO" id="GO:0006950">
    <property type="term" value="P:response to stress"/>
    <property type="evidence" value="ECO:0007669"/>
    <property type="project" value="TreeGrafter"/>
</dbReference>
<dbReference type="AlphaFoldDB" id="A0A6G9YF08"/>
<dbReference type="Gene3D" id="1.10.10.10">
    <property type="entry name" value="Winged helix-like DNA-binding domain superfamily/Winged helix DNA-binding domain"/>
    <property type="match status" value="1"/>
</dbReference>
<evidence type="ECO:0000313" key="2">
    <source>
        <dbReference type="EMBL" id="QIS11809.1"/>
    </source>
</evidence>
<dbReference type="SUPFAM" id="SSF46785">
    <property type="entry name" value="Winged helix' DNA-binding domain"/>
    <property type="match status" value="1"/>
</dbReference>
<organism evidence="2 3">
    <name type="scientific">Nocardia arthritidis</name>
    <dbReference type="NCBI Taxonomy" id="228602"/>
    <lineage>
        <taxon>Bacteria</taxon>
        <taxon>Bacillati</taxon>
        <taxon>Actinomycetota</taxon>
        <taxon>Actinomycetes</taxon>
        <taxon>Mycobacteriales</taxon>
        <taxon>Nocardiaceae</taxon>
        <taxon>Nocardia</taxon>
    </lineage>
</organism>
<dbReference type="PANTHER" id="PTHR33164:SF99">
    <property type="entry name" value="MARR FAMILY REGULATORY PROTEIN"/>
    <property type="match status" value="1"/>
</dbReference>
<dbReference type="EMBL" id="CP046172">
    <property type="protein sequence ID" value="QIS11809.1"/>
    <property type="molecule type" value="Genomic_DNA"/>
</dbReference>
<gene>
    <name evidence="2" type="ORF">F5544_19705</name>
</gene>
<dbReference type="PRINTS" id="PR00598">
    <property type="entry name" value="HTHMARR"/>
</dbReference>
<protein>
    <submittedName>
        <fullName evidence="2">MarR family transcriptional regulator</fullName>
    </submittedName>
</protein>
<reference evidence="2 3" key="1">
    <citation type="journal article" date="2019" name="ACS Chem. Biol.">
        <title>Identification and Mobilization of a Cryptic Antibiotic Biosynthesis Gene Locus from a Human-Pathogenic Nocardia Isolate.</title>
        <authorList>
            <person name="Herisse M."/>
            <person name="Ishida K."/>
            <person name="Porter J.L."/>
            <person name="Howden B."/>
            <person name="Hertweck C."/>
            <person name="Stinear T.P."/>
            <person name="Pidot S.J."/>
        </authorList>
    </citation>
    <scope>NUCLEOTIDE SEQUENCE [LARGE SCALE GENOMIC DNA]</scope>
    <source>
        <strain evidence="2 3">AUSMDU00012717</strain>
    </source>
</reference>
<dbReference type="SMART" id="SM00347">
    <property type="entry name" value="HTH_MARR"/>
    <property type="match status" value="1"/>
</dbReference>
<dbReference type="Pfam" id="PF12802">
    <property type="entry name" value="MarR_2"/>
    <property type="match status" value="1"/>
</dbReference>
<dbReference type="RefSeq" id="WP_167474569.1">
    <property type="nucleotide sequence ID" value="NZ_CP046172.1"/>
</dbReference>
<dbReference type="InterPro" id="IPR039422">
    <property type="entry name" value="MarR/SlyA-like"/>
</dbReference>
<feature type="domain" description="HTH marR-type" evidence="1">
    <location>
        <begin position="8"/>
        <end position="139"/>
    </location>
</feature>
<evidence type="ECO:0000313" key="3">
    <source>
        <dbReference type="Proteomes" id="UP000503540"/>
    </source>
</evidence>
<evidence type="ECO:0000259" key="1">
    <source>
        <dbReference type="PROSITE" id="PS50995"/>
    </source>
</evidence>
<dbReference type="PANTHER" id="PTHR33164">
    <property type="entry name" value="TRANSCRIPTIONAL REGULATOR, MARR FAMILY"/>
    <property type="match status" value="1"/>
</dbReference>
<dbReference type="PROSITE" id="PS50995">
    <property type="entry name" value="HTH_MARR_2"/>
    <property type="match status" value="1"/>
</dbReference>
<dbReference type="KEGG" id="nah:F5544_19705"/>
<dbReference type="InterPro" id="IPR036388">
    <property type="entry name" value="WH-like_DNA-bd_sf"/>
</dbReference>
<name>A0A6G9YF08_9NOCA</name>
<sequence length="139" mass="15381">MSTDAPTSDEVWAMLTHLVMDTRDQWKRAISERTGLQFSRVRVLKRLRSGPLTMSQLADAAMMDKPATTVVVNDLVDRGLVVREISPENRRCKLVTITERGRAALTDAYATPDPAPPALAALAPGDLSALRDLLRKIER</sequence>
<keyword evidence="3" id="KW-1185">Reference proteome</keyword>
<proteinExistence type="predicted"/>